<dbReference type="CDD" id="cd04301">
    <property type="entry name" value="NAT_SF"/>
    <property type="match status" value="1"/>
</dbReference>
<dbReference type="InterPro" id="IPR016181">
    <property type="entry name" value="Acyl_CoA_acyltransferase"/>
</dbReference>
<accession>A0A1G6QHZ1</accession>
<organism evidence="3 4">
    <name type="scientific">Prauserella marina</name>
    <dbReference type="NCBI Taxonomy" id="530584"/>
    <lineage>
        <taxon>Bacteria</taxon>
        <taxon>Bacillati</taxon>
        <taxon>Actinomycetota</taxon>
        <taxon>Actinomycetes</taxon>
        <taxon>Pseudonocardiales</taxon>
        <taxon>Pseudonocardiaceae</taxon>
        <taxon>Prauserella</taxon>
    </lineage>
</organism>
<proteinExistence type="predicted"/>
<dbReference type="SUPFAM" id="SSF55729">
    <property type="entry name" value="Acyl-CoA N-acyltransferases (Nat)"/>
    <property type="match status" value="1"/>
</dbReference>
<keyword evidence="4" id="KW-1185">Reference proteome</keyword>
<dbReference type="AlphaFoldDB" id="A0A1G6QHZ1"/>
<dbReference type="InterPro" id="IPR050832">
    <property type="entry name" value="Bact_Acetyltransf"/>
</dbReference>
<dbReference type="Proteomes" id="UP000199494">
    <property type="component" value="Unassembled WGS sequence"/>
</dbReference>
<protein>
    <submittedName>
        <fullName evidence="3">Putative acetyltransferase</fullName>
    </submittedName>
</protein>
<evidence type="ECO:0000313" key="3">
    <source>
        <dbReference type="EMBL" id="SDC92090.1"/>
    </source>
</evidence>
<dbReference type="InterPro" id="IPR000182">
    <property type="entry name" value="GNAT_dom"/>
</dbReference>
<evidence type="ECO:0000313" key="4">
    <source>
        <dbReference type="Proteomes" id="UP000199494"/>
    </source>
</evidence>
<dbReference type="EMBL" id="FMZE01000004">
    <property type="protein sequence ID" value="SDC92090.1"/>
    <property type="molecule type" value="Genomic_DNA"/>
</dbReference>
<sequence length="156" mass="16643">MTVNVRIALADFEDPGLAAFLRAHLDDIAPTAPVESQHALSLGALREPNVRLWVAREGADIVGTAALAALEPGHDELKSMRTDPARRGTGIASRLLDHLLADATARGVRRISLETGSMAFFAPARAFYGKAGFTPCPPFGSYSDDPNSTFLTLVLE</sequence>
<dbReference type="Pfam" id="PF00583">
    <property type="entry name" value="Acetyltransf_1"/>
    <property type="match status" value="1"/>
</dbReference>
<gene>
    <name evidence="3" type="ORF">SAMN05421630_104452</name>
</gene>
<reference evidence="3 4" key="1">
    <citation type="submission" date="2016-10" db="EMBL/GenBank/DDBJ databases">
        <authorList>
            <person name="de Groot N.N."/>
        </authorList>
    </citation>
    <scope>NUCLEOTIDE SEQUENCE [LARGE SCALE GENOMIC DNA]</scope>
    <source>
        <strain evidence="3 4">CGMCC 4.5506</strain>
    </source>
</reference>
<name>A0A1G6QHZ1_9PSEU</name>
<dbReference type="STRING" id="530584.SAMN05421630_104452"/>
<dbReference type="PROSITE" id="PS51186">
    <property type="entry name" value="GNAT"/>
    <property type="match status" value="1"/>
</dbReference>
<dbReference type="GO" id="GO:0016747">
    <property type="term" value="F:acyltransferase activity, transferring groups other than amino-acyl groups"/>
    <property type="evidence" value="ECO:0007669"/>
    <property type="project" value="InterPro"/>
</dbReference>
<evidence type="ECO:0000256" key="2">
    <source>
        <dbReference type="ARBA" id="ARBA00023315"/>
    </source>
</evidence>
<keyword evidence="1 3" id="KW-0808">Transferase</keyword>
<keyword evidence="2" id="KW-0012">Acyltransferase</keyword>
<dbReference type="PANTHER" id="PTHR43877:SF5">
    <property type="entry name" value="BLL8307 PROTEIN"/>
    <property type="match status" value="1"/>
</dbReference>
<dbReference type="Gene3D" id="3.40.630.30">
    <property type="match status" value="1"/>
</dbReference>
<evidence type="ECO:0000256" key="1">
    <source>
        <dbReference type="ARBA" id="ARBA00022679"/>
    </source>
</evidence>
<dbReference type="PANTHER" id="PTHR43877">
    <property type="entry name" value="AMINOALKYLPHOSPHONATE N-ACETYLTRANSFERASE-RELATED-RELATED"/>
    <property type="match status" value="1"/>
</dbReference>